<organism evidence="13 14">
    <name type="scientific">Ditylenchus dipsaci</name>
    <dbReference type="NCBI Taxonomy" id="166011"/>
    <lineage>
        <taxon>Eukaryota</taxon>
        <taxon>Metazoa</taxon>
        <taxon>Ecdysozoa</taxon>
        <taxon>Nematoda</taxon>
        <taxon>Chromadorea</taxon>
        <taxon>Rhabditida</taxon>
        <taxon>Tylenchina</taxon>
        <taxon>Tylenchomorpha</taxon>
        <taxon>Sphaerularioidea</taxon>
        <taxon>Anguinidae</taxon>
        <taxon>Anguininae</taxon>
        <taxon>Ditylenchus</taxon>
    </lineage>
</organism>
<dbReference type="AlphaFoldDB" id="A0A915CMJ1"/>
<evidence type="ECO:0000256" key="2">
    <source>
        <dbReference type="ARBA" id="ARBA00022692"/>
    </source>
</evidence>
<evidence type="ECO:0000256" key="11">
    <source>
        <dbReference type="SAM" id="SignalP"/>
    </source>
</evidence>
<evidence type="ECO:0000259" key="12">
    <source>
        <dbReference type="PROSITE" id="PS50089"/>
    </source>
</evidence>
<feature type="domain" description="RING-type" evidence="12">
    <location>
        <begin position="404"/>
        <end position="445"/>
    </location>
</feature>
<dbReference type="GO" id="GO:0016020">
    <property type="term" value="C:membrane"/>
    <property type="evidence" value="ECO:0007669"/>
    <property type="project" value="UniProtKB-SubCell"/>
</dbReference>
<comment type="subcellular location">
    <subcellularLocation>
        <location evidence="1">Membrane</location>
    </subcellularLocation>
</comment>
<feature type="transmembrane region" description="Helical" evidence="10">
    <location>
        <begin position="340"/>
        <end position="361"/>
    </location>
</feature>
<evidence type="ECO:0000313" key="13">
    <source>
        <dbReference type="Proteomes" id="UP000887574"/>
    </source>
</evidence>
<dbReference type="WBParaSite" id="jg10683">
    <property type="protein sequence ID" value="jg10683"/>
    <property type="gene ID" value="jg10683"/>
</dbReference>
<dbReference type="PANTHER" id="PTHR46539:SF23">
    <property type="entry name" value="RING-TYPE DOMAIN-CONTAINING PROTEIN"/>
    <property type="match status" value="1"/>
</dbReference>
<keyword evidence="4 8" id="KW-0863">Zinc-finger</keyword>
<dbReference type="Pfam" id="PF13639">
    <property type="entry name" value="zf-RING_2"/>
    <property type="match status" value="1"/>
</dbReference>
<evidence type="ECO:0000256" key="8">
    <source>
        <dbReference type="PROSITE-ProRule" id="PRU00175"/>
    </source>
</evidence>
<evidence type="ECO:0000313" key="14">
    <source>
        <dbReference type="WBParaSite" id="jg10683"/>
    </source>
</evidence>
<evidence type="ECO:0000256" key="4">
    <source>
        <dbReference type="ARBA" id="ARBA00022771"/>
    </source>
</evidence>
<keyword evidence="5" id="KW-0862">Zinc</keyword>
<dbReference type="CDD" id="cd16668">
    <property type="entry name" value="RING-H2_RNF130-like"/>
    <property type="match status" value="1"/>
</dbReference>
<dbReference type="SMART" id="SM00184">
    <property type="entry name" value="RING"/>
    <property type="match status" value="1"/>
</dbReference>
<dbReference type="InterPro" id="IPR013083">
    <property type="entry name" value="Znf_RING/FYVE/PHD"/>
</dbReference>
<name>A0A915CMJ1_9BILA</name>
<dbReference type="Proteomes" id="UP000887574">
    <property type="component" value="Unplaced"/>
</dbReference>
<dbReference type="InterPro" id="IPR001841">
    <property type="entry name" value="Znf_RING"/>
</dbReference>
<proteinExistence type="predicted"/>
<dbReference type="GO" id="GO:0008270">
    <property type="term" value="F:zinc ion binding"/>
    <property type="evidence" value="ECO:0007669"/>
    <property type="project" value="UniProtKB-KW"/>
</dbReference>
<feature type="region of interest" description="Disordered" evidence="9">
    <location>
        <begin position="711"/>
        <end position="734"/>
    </location>
</feature>
<keyword evidence="6 10" id="KW-1133">Transmembrane helix</keyword>
<feature type="signal peptide" evidence="11">
    <location>
        <begin position="1"/>
        <end position="15"/>
    </location>
</feature>
<protein>
    <submittedName>
        <fullName evidence="14">RING-type domain-containing protein</fullName>
    </submittedName>
</protein>
<evidence type="ECO:0000256" key="6">
    <source>
        <dbReference type="ARBA" id="ARBA00022989"/>
    </source>
</evidence>
<keyword evidence="7 10" id="KW-0472">Membrane</keyword>
<evidence type="ECO:0000256" key="9">
    <source>
        <dbReference type="SAM" id="MobiDB-lite"/>
    </source>
</evidence>
<evidence type="ECO:0000256" key="1">
    <source>
        <dbReference type="ARBA" id="ARBA00004370"/>
    </source>
</evidence>
<keyword evidence="2 10" id="KW-0812">Transmembrane</keyword>
<dbReference type="FunFam" id="3.30.40.10:FF:000009">
    <property type="entry name" value="E3 ubiquitin-protein ligase RNF130"/>
    <property type="match status" value="1"/>
</dbReference>
<evidence type="ECO:0000256" key="7">
    <source>
        <dbReference type="ARBA" id="ARBA00023136"/>
    </source>
</evidence>
<dbReference type="SUPFAM" id="SSF57850">
    <property type="entry name" value="RING/U-box"/>
    <property type="match status" value="1"/>
</dbReference>
<accession>A0A915CMJ1</accession>
<feature type="region of interest" description="Disordered" evidence="9">
    <location>
        <begin position="465"/>
        <end position="501"/>
    </location>
</feature>
<evidence type="ECO:0000256" key="5">
    <source>
        <dbReference type="ARBA" id="ARBA00022833"/>
    </source>
</evidence>
<keyword evidence="11" id="KW-0732">Signal</keyword>
<keyword evidence="3" id="KW-0479">Metal-binding</keyword>
<evidence type="ECO:0000256" key="3">
    <source>
        <dbReference type="ARBA" id="ARBA00022723"/>
    </source>
</evidence>
<sequence length="773" mass="84721">MYLWLWSKLALLVEASPELNSSVSSSARTQVPWWSSARLSSVYRNNRISYLPCLWKPLQSSTPASPPVPELKCRGGLQLVSPASTGTTESHSLSIPVNSPVIIKSVPYCTSDALPFCSPKNNCKVNEFGGGAPYEEYVLEWKALEWMNTRASFQCSLQDTLSCGATSFQVSFEPSRPQFGGGSSNIGIGSSAKYTFQQLETILKNGQQVCNLSMSSTVQPLMFDPQQQIMRQQSPAAPLHSATPERLVITKCENCSNCPQELPLIHRVLSRLAIENGLQSLLVIVGHKESDHVKVVENTIAKFVYMSVDEDPGPLTICELTDTADNDALKSFSKTSVSPVVSISFIILMVISLAWLVFYYVQRFRYAHAKDRLQRRLFNAAKKALTRIPTRPVKAGDKELDSDCPVCIDPYRTGDIVRMLPCRHIFHKSCVDPWLLEHRTCPMCKSDILKAFGYHVSVNSRRRAQFSSQMGEDSEGGRRVQSGHHRHNNDTDRMSVDANSTTSESNAFPFPVVSEIHDPFSFTPSTSPQLVQVMHATNARSFSIIPLTVHSGVGGQYAQSSSSATQTAVDGISNPGYGATLINASIERHNQTGHLSMVKVSENSKPQSPSSGGHLLRAMTSGSRRPLSKGHVVNLVHVRSRSLSHAQLPLNAGTSSSTAVPIEYHSIGEGPEGKALRPTALFRSANIPNEELNSAELEEEFPFVLRTKASQYSAQAEKRPTTGSEGSPPPTSETSAIFSQVDQELMAQAHMPNYVPVSPSICLDGSRQQTLLK</sequence>
<feature type="chain" id="PRO_5036696023" evidence="11">
    <location>
        <begin position="16"/>
        <end position="773"/>
    </location>
</feature>
<dbReference type="Gene3D" id="3.30.40.10">
    <property type="entry name" value="Zinc/RING finger domain, C3HC4 (zinc finger)"/>
    <property type="match status" value="1"/>
</dbReference>
<dbReference type="PANTHER" id="PTHR46539">
    <property type="entry name" value="E3 UBIQUITIN-PROTEIN LIGASE ATL42"/>
    <property type="match status" value="1"/>
</dbReference>
<evidence type="ECO:0000256" key="10">
    <source>
        <dbReference type="SAM" id="Phobius"/>
    </source>
</evidence>
<keyword evidence="13" id="KW-1185">Reference proteome</keyword>
<dbReference type="PROSITE" id="PS50089">
    <property type="entry name" value="ZF_RING_2"/>
    <property type="match status" value="1"/>
</dbReference>
<reference evidence="14" key="1">
    <citation type="submission" date="2022-11" db="UniProtKB">
        <authorList>
            <consortium name="WormBaseParasite"/>
        </authorList>
    </citation>
    <scope>IDENTIFICATION</scope>
</reference>